<dbReference type="EMBL" id="JAESVG020000011">
    <property type="protein sequence ID" value="KAG8622924.1"/>
    <property type="molecule type" value="Genomic_DNA"/>
</dbReference>
<accession>A0A8K0KSB6</accession>
<evidence type="ECO:0000313" key="1">
    <source>
        <dbReference type="EMBL" id="KAG8622924.1"/>
    </source>
</evidence>
<name>A0A8K0KSB6_9PEZI</name>
<evidence type="ECO:0000313" key="2">
    <source>
        <dbReference type="Proteomes" id="UP000809789"/>
    </source>
</evidence>
<proteinExistence type="predicted"/>
<dbReference type="Proteomes" id="UP000809789">
    <property type="component" value="Unassembled WGS sequence"/>
</dbReference>
<reference evidence="1" key="1">
    <citation type="submission" date="2021-07" db="EMBL/GenBank/DDBJ databases">
        <title>Elsinoe batatas strain:CRI-CJ2 Genome sequencing and assembly.</title>
        <authorList>
            <person name="Huang L."/>
        </authorList>
    </citation>
    <scope>NUCLEOTIDE SEQUENCE</scope>
    <source>
        <strain evidence="1">CRI-CJ2</strain>
    </source>
</reference>
<dbReference type="AlphaFoldDB" id="A0A8K0KSB6"/>
<protein>
    <submittedName>
        <fullName evidence="1">Uncharacterized protein</fullName>
    </submittedName>
</protein>
<sequence>MALVLYRPLSFFHPLPVVALDTDQEFTLRRVLQDLGANEPGSFFIGFCEIHACQIVFSCRASRYQVLSGFACRHHDHGRIEDVDALMRCVRLDKMLQDACLGLPAQLFREKLESVAVSIASGTLATSGVNTGYTGWTGWIFSNISSQLRLNLLGPGPLSQTIPQFVFTLVMQAAVLEVRNLVPQMYRFIRGPSQQIVAANNGAPVTFADQDETSVTSGTFIDHDATSATASLAPVYTKCNILLSILPATTKAPQAELGDSDAPRPMRGGPAGVFFNMATRPSTKSVAMAVVSHGANIFRIHDYRDNAFRIRDHVIRDHVVPQPGYEHFTISDCNSDGNYFSGTSAQEEVGSGGG</sequence>
<keyword evidence="2" id="KW-1185">Reference proteome</keyword>
<comment type="caution">
    <text evidence="1">The sequence shown here is derived from an EMBL/GenBank/DDBJ whole genome shotgun (WGS) entry which is preliminary data.</text>
</comment>
<gene>
    <name evidence="1" type="ORF">KVT40_009241</name>
</gene>
<organism evidence="1 2">
    <name type="scientific">Elsinoe batatas</name>
    <dbReference type="NCBI Taxonomy" id="2601811"/>
    <lineage>
        <taxon>Eukaryota</taxon>
        <taxon>Fungi</taxon>
        <taxon>Dikarya</taxon>
        <taxon>Ascomycota</taxon>
        <taxon>Pezizomycotina</taxon>
        <taxon>Dothideomycetes</taxon>
        <taxon>Dothideomycetidae</taxon>
        <taxon>Myriangiales</taxon>
        <taxon>Elsinoaceae</taxon>
        <taxon>Elsinoe</taxon>
    </lineage>
</organism>